<keyword evidence="3 15" id="KW-0028">Amino-acid biosynthesis</keyword>
<comment type="similarity">
    <text evidence="2 15">Belongs to the IlvD/Edd family.</text>
</comment>
<evidence type="ECO:0000256" key="8">
    <source>
        <dbReference type="ARBA" id="ARBA00023014"/>
    </source>
</evidence>
<keyword evidence="6 15" id="KW-0460">Magnesium</keyword>
<comment type="subunit">
    <text evidence="15">Homodimer.</text>
</comment>
<evidence type="ECO:0000259" key="16">
    <source>
        <dbReference type="Pfam" id="PF00920"/>
    </source>
</evidence>
<reference evidence="18 19" key="1">
    <citation type="submission" date="2016-08" db="EMBL/GenBank/DDBJ databases">
        <title>Genome-based comparison of Moorella thermoacetic strains.</title>
        <authorList>
            <person name="Poehlein A."/>
            <person name="Bengelsdorf F.R."/>
            <person name="Esser C."/>
            <person name="Duerre P."/>
            <person name="Daniel R."/>
        </authorList>
    </citation>
    <scope>NUCLEOTIDE SEQUENCE [LARGE SCALE GENOMIC DNA]</scope>
    <source>
        <strain evidence="18 19">DSM 11768</strain>
    </source>
</reference>
<protein>
    <recommendedName>
        <fullName evidence="14 15">Dihydroxy-acid dehydratase</fullName>
        <shortName evidence="15">DAD</shortName>
        <ecNumber evidence="14 15">4.2.1.9</ecNumber>
    </recommendedName>
</protein>
<evidence type="ECO:0000256" key="9">
    <source>
        <dbReference type="ARBA" id="ARBA00023239"/>
    </source>
</evidence>
<comment type="cofactor">
    <cofactor evidence="15">
        <name>[2Fe-2S] cluster</name>
        <dbReference type="ChEBI" id="CHEBI:190135"/>
    </cofactor>
    <text evidence="15">Binds 1 [2Fe-2S] cluster per subunit. This cluster acts as a Lewis acid cofactor.</text>
</comment>
<dbReference type="Proteomes" id="UP000182743">
    <property type="component" value="Unassembled WGS sequence"/>
</dbReference>
<comment type="catalytic activity">
    <reaction evidence="15">
        <text>(2R,3R)-2,3-dihydroxy-3-methylpentanoate = (S)-3-methyl-2-oxopentanoate + H2O</text>
        <dbReference type="Rhea" id="RHEA:27694"/>
        <dbReference type="ChEBI" id="CHEBI:15377"/>
        <dbReference type="ChEBI" id="CHEBI:35146"/>
        <dbReference type="ChEBI" id="CHEBI:49258"/>
        <dbReference type="EC" id="4.2.1.9"/>
    </reaction>
</comment>
<dbReference type="EC" id="4.2.1.9" evidence="14 15"/>
<dbReference type="InterPro" id="IPR000581">
    <property type="entry name" value="ILV_EDD_N"/>
</dbReference>
<feature type="binding site" evidence="15">
    <location>
        <position position="139"/>
    </location>
    <ligand>
        <name>Mg(2+)</name>
        <dbReference type="ChEBI" id="CHEBI:18420"/>
    </ligand>
</feature>
<sequence length="614" mass="66726">MLQHKKYLQKGVKVLATIVAITVSRFAFKNRFYYDENFLLNYRNNFIKIFARREKVMDSMRKNSSKVVDGIERLAQRSLFKAAGLTNEDLQKPLIAVVNSWNEVNPGHKHLRELAEFVKRGISQAGGTPLEFNTIALCDGIAMEHDGMRMVLPSRDLIADSVELMVRAHGFDAMVMLASCDKIVPGMLMAAVRLNIPAIIVTGGPMQAGKWRDRNNLNSGDAYEMVGAYYAGKFTLEDLAEFEDCVCPGVGSCSHMATANTMSTVTEALGMSLPGCGTTAAVDAAKLRLAEESGRKIMELLAKGITPRQIITRESIVNAIRYVLAVGGSSNATIHLPAIAHEAGIPLTVDIFDELSRQTPHISSLTPGGSYTIHDLHRAGGVQAVLKRLEPQLHLDALTVSGQTVRQNLAKVVIKDEDVIRPLDNPYHAEGGIAVLKGNLAQNGAVVKQSAVAEEMLTFTGTAKVFDREEDAMDAIYHGRIKPGDIVVIRYEGPIGGPGMREMLGATSAICGMGLDKQVALITDGRFSGATRGPAIGHVSPEAAEGGVIGLVQDGDIIKIDIPNRSLELLVDEDELERRRAKWVPRPTTEIGYLARYAKMVNPIYKGATLKIDC</sequence>
<keyword evidence="4 15" id="KW-0001">2Fe-2S</keyword>
<dbReference type="PANTHER" id="PTHR43661:SF3">
    <property type="entry name" value="D-XYLONATE DEHYDRATASE YAGF-RELATED"/>
    <property type="match status" value="1"/>
</dbReference>
<dbReference type="SUPFAM" id="SSF143975">
    <property type="entry name" value="IlvD/EDD N-terminal domain-like"/>
    <property type="match status" value="1"/>
</dbReference>
<dbReference type="PANTHER" id="PTHR43661">
    <property type="entry name" value="D-XYLONATE DEHYDRATASE"/>
    <property type="match status" value="1"/>
</dbReference>
<dbReference type="FunFam" id="3.50.30.80:FF:000001">
    <property type="entry name" value="Dihydroxy-acid dehydratase"/>
    <property type="match status" value="1"/>
</dbReference>
<keyword evidence="9 15" id="KW-0456">Lyase</keyword>
<evidence type="ECO:0000256" key="5">
    <source>
        <dbReference type="ARBA" id="ARBA00022723"/>
    </source>
</evidence>
<keyword evidence="10 15" id="KW-0100">Branched-chain amino acid biosynthesis</keyword>
<dbReference type="InterPro" id="IPR056740">
    <property type="entry name" value="ILV_EDD_C"/>
</dbReference>
<evidence type="ECO:0000256" key="4">
    <source>
        <dbReference type="ARBA" id="ARBA00022714"/>
    </source>
</evidence>
<feature type="domain" description="Dihydroxy-acid/6-phosphogluconate dehydratase C-terminal" evidence="17">
    <location>
        <begin position="418"/>
        <end position="608"/>
    </location>
</feature>
<organism evidence="18 19">
    <name type="scientific">Neomoorella thermoacetica</name>
    <name type="common">Clostridium thermoaceticum</name>
    <dbReference type="NCBI Taxonomy" id="1525"/>
    <lineage>
        <taxon>Bacteria</taxon>
        <taxon>Bacillati</taxon>
        <taxon>Bacillota</taxon>
        <taxon>Clostridia</taxon>
        <taxon>Neomoorellales</taxon>
        <taxon>Neomoorellaceae</taxon>
        <taxon>Neomoorella</taxon>
    </lineage>
</organism>
<gene>
    <name evidence="18" type="primary">ilvD_1</name>
    <name evidence="15" type="synonym">ilvD</name>
    <name evidence="18" type="ORF">MOOR_08870</name>
</gene>
<evidence type="ECO:0000256" key="13">
    <source>
        <dbReference type="ARBA" id="ARBA00029437"/>
    </source>
</evidence>
<evidence type="ECO:0000256" key="15">
    <source>
        <dbReference type="HAMAP-Rule" id="MF_00012"/>
    </source>
</evidence>
<dbReference type="InterPro" id="IPR042096">
    <property type="entry name" value="Dihydro-acid_dehy_C"/>
</dbReference>
<feature type="binding site" description="via carbamate group" evidence="15">
    <location>
        <position position="182"/>
    </location>
    <ligand>
        <name>Mg(2+)</name>
        <dbReference type="ChEBI" id="CHEBI:18420"/>
    </ligand>
</feature>
<proteinExistence type="inferred from homology"/>
<comment type="pathway">
    <text evidence="13 15">Amino-acid biosynthesis; L-isoleucine biosynthesis; L-isoleucine from 2-oxobutanoate: step 3/4.</text>
</comment>
<dbReference type="Pfam" id="PF00920">
    <property type="entry name" value="ILVD_EDD_N"/>
    <property type="match status" value="1"/>
</dbReference>
<dbReference type="PROSITE" id="PS00886">
    <property type="entry name" value="ILVD_EDD_1"/>
    <property type="match status" value="1"/>
</dbReference>
<feature type="active site" description="Proton acceptor" evidence="15">
    <location>
        <position position="528"/>
    </location>
</feature>
<comment type="catalytic activity">
    <reaction evidence="11">
        <text>(2R)-2,3-dihydroxy-3-methylbutanoate = 3-methyl-2-oxobutanoate + H2O</text>
        <dbReference type="Rhea" id="RHEA:24809"/>
        <dbReference type="ChEBI" id="CHEBI:11851"/>
        <dbReference type="ChEBI" id="CHEBI:15377"/>
        <dbReference type="ChEBI" id="CHEBI:49072"/>
        <dbReference type="EC" id="4.2.1.9"/>
    </reaction>
    <physiologicalReaction direction="left-to-right" evidence="11">
        <dbReference type="Rhea" id="RHEA:24810"/>
    </physiologicalReaction>
</comment>
<dbReference type="GO" id="GO:0005829">
    <property type="term" value="C:cytosol"/>
    <property type="evidence" value="ECO:0007669"/>
    <property type="project" value="TreeGrafter"/>
</dbReference>
<feature type="binding site" evidence="15">
    <location>
        <position position="502"/>
    </location>
    <ligand>
        <name>Mg(2+)</name>
        <dbReference type="ChEBI" id="CHEBI:18420"/>
    </ligand>
</feature>
<dbReference type="GO" id="GO:0009099">
    <property type="term" value="P:L-valine biosynthetic process"/>
    <property type="evidence" value="ECO:0007669"/>
    <property type="project" value="UniProtKB-UniRule"/>
</dbReference>
<dbReference type="HAMAP" id="MF_00012">
    <property type="entry name" value="IlvD"/>
    <property type="match status" value="1"/>
</dbReference>
<evidence type="ECO:0000313" key="18">
    <source>
        <dbReference type="EMBL" id="OIQ09503.1"/>
    </source>
</evidence>
<evidence type="ECO:0000256" key="3">
    <source>
        <dbReference type="ARBA" id="ARBA00022605"/>
    </source>
</evidence>
<dbReference type="PROSITE" id="PS00887">
    <property type="entry name" value="ILVD_EDD_2"/>
    <property type="match status" value="1"/>
</dbReference>
<feature type="domain" description="Dihydroxy-acid/6-phosphogluconate dehydratase N-terminal" evidence="16">
    <location>
        <begin position="92"/>
        <end position="408"/>
    </location>
</feature>
<dbReference type="NCBIfam" id="TIGR00110">
    <property type="entry name" value="ilvD"/>
    <property type="match status" value="1"/>
</dbReference>
<dbReference type="NCBIfam" id="NF002068">
    <property type="entry name" value="PRK00911.1"/>
    <property type="match status" value="1"/>
</dbReference>
<comment type="function">
    <text evidence="15">Functions in the biosynthesis of branched-chain amino acids. Catalyzes the dehydration of (2R,3R)-2,3-dihydroxy-3-methylpentanoate (2,3-dihydroxy-3-methylvalerate) into 2-oxo-3-methylpentanoate (2-oxo-3-methylvalerate) and of (2R)-2,3-dihydroxy-3-methylbutanoate (2,3-dihydroxyisovalerate) into 2-oxo-3-methylbutanoate (2-oxoisovalerate), the penultimate precursor to L-isoleucine and L-valine, respectively.</text>
</comment>
<dbReference type="UniPathway" id="UPA00049">
    <property type="reaction ID" value="UER00061"/>
</dbReference>
<dbReference type="InterPro" id="IPR020558">
    <property type="entry name" value="DiOHA_6PGluconate_deHydtase_CS"/>
</dbReference>
<evidence type="ECO:0000256" key="6">
    <source>
        <dbReference type="ARBA" id="ARBA00022842"/>
    </source>
</evidence>
<comment type="caution">
    <text evidence="18">The sequence shown here is derived from an EMBL/GenBank/DDBJ whole genome shotgun (WGS) entry which is preliminary data.</text>
</comment>
<evidence type="ECO:0000256" key="11">
    <source>
        <dbReference type="ARBA" id="ARBA00029304"/>
    </source>
</evidence>
<evidence type="ECO:0000256" key="2">
    <source>
        <dbReference type="ARBA" id="ARBA00006486"/>
    </source>
</evidence>
<dbReference type="GO" id="GO:0051537">
    <property type="term" value="F:2 iron, 2 sulfur cluster binding"/>
    <property type="evidence" value="ECO:0007669"/>
    <property type="project" value="UniProtKB-UniRule"/>
</dbReference>
<dbReference type="GO" id="GO:0009097">
    <property type="term" value="P:isoleucine biosynthetic process"/>
    <property type="evidence" value="ECO:0007669"/>
    <property type="project" value="UniProtKB-UniRule"/>
</dbReference>
<feature type="modified residue" description="N6-carboxylysine" evidence="15">
    <location>
        <position position="182"/>
    </location>
</feature>
<dbReference type="GO" id="GO:0004160">
    <property type="term" value="F:dihydroxy-acid dehydratase activity"/>
    <property type="evidence" value="ECO:0007669"/>
    <property type="project" value="UniProtKB-UniRule"/>
</dbReference>
<keyword evidence="8 15" id="KW-0411">Iron-sulfur</keyword>
<keyword evidence="5 15" id="KW-0479">Metal-binding</keyword>
<accession>A0A1J5JY87</accession>
<dbReference type="AlphaFoldDB" id="A0A1J5JY87"/>
<comment type="cofactor">
    <cofactor evidence="1 15">
        <name>Mg(2+)</name>
        <dbReference type="ChEBI" id="CHEBI:18420"/>
    </cofactor>
</comment>
<evidence type="ECO:0000313" key="19">
    <source>
        <dbReference type="Proteomes" id="UP000182743"/>
    </source>
</evidence>
<dbReference type="Pfam" id="PF24877">
    <property type="entry name" value="ILV_EDD_C"/>
    <property type="match status" value="1"/>
</dbReference>
<evidence type="ECO:0000256" key="1">
    <source>
        <dbReference type="ARBA" id="ARBA00001946"/>
    </source>
</evidence>
<dbReference type="InterPro" id="IPR004404">
    <property type="entry name" value="DihydroxyA_deHydtase"/>
</dbReference>
<dbReference type="InterPro" id="IPR037237">
    <property type="entry name" value="IlvD/EDD_N"/>
</dbReference>
<comment type="pathway">
    <text evidence="12 15">Amino-acid biosynthesis; L-valine biosynthesis; L-valine from pyruvate: step 3/4.</text>
</comment>
<keyword evidence="7 15" id="KW-0408">Iron</keyword>
<evidence type="ECO:0000259" key="17">
    <source>
        <dbReference type="Pfam" id="PF24877"/>
    </source>
</evidence>
<dbReference type="UniPathway" id="UPA00047">
    <property type="reaction ID" value="UER00057"/>
</dbReference>
<dbReference type="GO" id="GO:0000287">
    <property type="term" value="F:magnesium ion binding"/>
    <property type="evidence" value="ECO:0007669"/>
    <property type="project" value="UniProtKB-UniRule"/>
</dbReference>
<name>A0A1J5JY87_NEOTH</name>
<evidence type="ECO:0000256" key="14">
    <source>
        <dbReference type="ARBA" id="ARBA00029490"/>
    </source>
</evidence>
<evidence type="ECO:0000256" key="10">
    <source>
        <dbReference type="ARBA" id="ARBA00023304"/>
    </source>
</evidence>
<dbReference type="EMBL" id="MIHH01000003">
    <property type="protein sequence ID" value="OIQ09503.1"/>
    <property type="molecule type" value="Genomic_DNA"/>
</dbReference>
<comment type="caution">
    <text evidence="15">Lacks conserved residue(s) required for the propagation of feature annotation.</text>
</comment>
<feature type="binding site" evidence="15">
    <location>
        <position position="181"/>
    </location>
    <ligand>
        <name>Mg(2+)</name>
        <dbReference type="ChEBI" id="CHEBI:18420"/>
    </ligand>
</feature>
<dbReference type="SUPFAM" id="SSF52016">
    <property type="entry name" value="LeuD/IlvD-like"/>
    <property type="match status" value="1"/>
</dbReference>
<evidence type="ECO:0000256" key="12">
    <source>
        <dbReference type="ARBA" id="ARBA00029436"/>
    </source>
</evidence>
<evidence type="ECO:0000256" key="7">
    <source>
        <dbReference type="ARBA" id="ARBA00023004"/>
    </source>
</evidence>
<dbReference type="Gene3D" id="3.50.30.80">
    <property type="entry name" value="IlvD/EDD C-terminal domain-like"/>
    <property type="match status" value="1"/>
</dbReference>